<dbReference type="RefSeq" id="WP_015209877.1">
    <property type="nucleotide sequence ID" value="NC_019757.1"/>
</dbReference>
<dbReference type="HOGENOM" id="CLU_1064433_0_0_3"/>
<dbReference type="InterPro" id="IPR019761">
    <property type="entry name" value="DNA-dir_RNA_pol-M_15_CS"/>
</dbReference>
<dbReference type="Proteomes" id="UP000010475">
    <property type="component" value="Chromosome"/>
</dbReference>
<evidence type="ECO:0000313" key="5">
    <source>
        <dbReference type="EMBL" id="AFZ26638.1"/>
    </source>
</evidence>
<dbReference type="EMBL" id="CP003642">
    <property type="protein sequence ID" value="AFZ26638.1"/>
    <property type="molecule type" value="Genomic_DNA"/>
</dbReference>
<reference evidence="5 6" key="1">
    <citation type="submission" date="2012-06" db="EMBL/GenBank/DDBJ databases">
        <title>Finished chromosome of genome of Cylindrospermum stagnale PCC 7417.</title>
        <authorList>
            <consortium name="US DOE Joint Genome Institute"/>
            <person name="Gugger M."/>
            <person name="Coursin T."/>
            <person name="Rippka R."/>
            <person name="Tandeau De Marsac N."/>
            <person name="Huntemann M."/>
            <person name="Wei C.-L."/>
            <person name="Han J."/>
            <person name="Detter J.C."/>
            <person name="Han C."/>
            <person name="Tapia R."/>
            <person name="Chen A."/>
            <person name="Kyrpides N."/>
            <person name="Mavromatis K."/>
            <person name="Markowitz V."/>
            <person name="Szeto E."/>
            <person name="Ivanova N."/>
            <person name="Pagani I."/>
            <person name="Pati A."/>
            <person name="Goodwin L."/>
            <person name="Nordberg H.P."/>
            <person name="Cantor M.N."/>
            <person name="Hua S.X."/>
            <person name="Woyke T."/>
            <person name="Kerfeld C.A."/>
        </authorList>
    </citation>
    <scope>NUCLEOTIDE SEQUENCE [LARGE SCALE GENOMIC DNA]</scope>
    <source>
        <strain evidence="5 6">PCC 7417</strain>
    </source>
</reference>
<protein>
    <submittedName>
        <fullName evidence="5">Uncharacterized protein</fullName>
    </submittedName>
</protein>
<dbReference type="OrthoDB" id="9964399at2"/>
<keyword evidence="2" id="KW-0479">Metal-binding</keyword>
<name>K9X2H3_9NOST</name>
<gene>
    <name evidence="5" type="ORF">Cylst_4561</name>
</gene>
<evidence type="ECO:0000256" key="1">
    <source>
        <dbReference type="ARBA" id="ARBA00008925"/>
    </source>
</evidence>
<evidence type="ECO:0000256" key="2">
    <source>
        <dbReference type="ARBA" id="ARBA00022723"/>
    </source>
</evidence>
<evidence type="ECO:0000256" key="3">
    <source>
        <dbReference type="ARBA" id="ARBA00022833"/>
    </source>
</evidence>
<dbReference type="KEGG" id="csg:Cylst_4561"/>
<dbReference type="PROSITE" id="PS01030">
    <property type="entry name" value="RNA_POL_M_15KD"/>
    <property type="match status" value="1"/>
</dbReference>
<dbReference type="STRING" id="56107.Cylst_4561"/>
<sequence>MSQEISPNIPNFSNTELLQELRFHLKELYWDMTSLVKRMSALLDTFTQTSQTFQEVRLGMFDVTSDMEHDVTHHLAEALKLAGKLLGKPSLLEVGEQLGCQEINWETLATQLPNDGQIDDPARLHLELQELASNLRFSLDTVAQVVNYQGEEATGWEQLEDKLKYLAEVLGTRSWLDTQKMYGQALRLDLAADPARQARDDYWRMVSTPLNQNYHPSARSLDFCPTCGAILTSDERTFDGSYCEECRTAWIESSADSLLVE</sequence>
<comment type="similarity">
    <text evidence="1">Belongs to the archaeal RpoM/eukaryotic RPA12/RPB9/RPC11 RNA polymerase family.</text>
</comment>
<keyword evidence="3" id="KW-0862">Zinc</keyword>
<dbReference type="GO" id="GO:0046872">
    <property type="term" value="F:metal ion binding"/>
    <property type="evidence" value="ECO:0007669"/>
    <property type="project" value="UniProtKB-KW"/>
</dbReference>
<evidence type="ECO:0000256" key="4">
    <source>
        <dbReference type="ARBA" id="ARBA00023163"/>
    </source>
</evidence>
<keyword evidence="6" id="KW-1185">Reference proteome</keyword>
<dbReference type="AlphaFoldDB" id="K9X2H3"/>
<accession>K9X2H3</accession>
<evidence type="ECO:0000313" key="6">
    <source>
        <dbReference type="Proteomes" id="UP000010475"/>
    </source>
</evidence>
<proteinExistence type="inferred from homology"/>
<keyword evidence="4" id="KW-0804">Transcription</keyword>
<organism evidence="5 6">
    <name type="scientific">Cylindrospermum stagnale PCC 7417</name>
    <dbReference type="NCBI Taxonomy" id="56107"/>
    <lineage>
        <taxon>Bacteria</taxon>
        <taxon>Bacillati</taxon>
        <taxon>Cyanobacteriota</taxon>
        <taxon>Cyanophyceae</taxon>
        <taxon>Nostocales</taxon>
        <taxon>Nostocaceae</taxon>
        <taxon>Cylindrospermum</taxon>
    </lineage>
</organism>